<keyword evidence="1" id="KW-0812">Transmembrane</keyword>
<dbReference type="EMBL" id="CP001940">
    <property type="protein sequence ID" value="ADH85690.1"/>
    <property type="molecule type" value="Genomic_DNA"/>
</dbReference>
<proteinExistence type="predicted"/>
<keyword evidence="3" id="KW-1185">Reference proteome</keyword>
<dbReference type="HOGENOM" id="CLU_1701404_0_0_7"/>
<dbReference type="KEGG" id="dak:DaAHT2_0987"/>
<evidence type="ECO:0000256" key="1">
    <source>
        <dbReference type="SAM" id="Phobius"/>
    </source>
</evidence>
<reference evidence="3" key="1">
    <citation type="submission" date="2010-02" db="EMBL/GenBank/DDBJ databases">
        <title>Complete sequence of Desulfurivibrio alkaliphilus AHT2.</title>
        <authorList>
            <consortium name="US DOE Joint Genome Institute"/>
            <person name="Pitluck S."/>
            <person name="Chertkov O."/>
            <person name="Detter J.C."/>
            <person name="Han C."/>
            <person name="Tapia R."/>
            <person name="Larimer F."/>
            <person name="Land M."/>
            <person name="Hauser L."/>
            <person name="Kyrpides N."/>
            <person name="Mikhailova N."/>
            <person name="Sorokin D.Y."/>
            <person name="Muyzer G."/>
            <person name="Woyke T."/>
        </authorList>
    </citation>
    <scope>NUCLEOTIDE SEQUENCE [LARGE SCALE GENOMIC DNA]</scope>
    <source>
        <strain evidence="3">DSM 19089 / UNIQEM U267 / AHT2</strain>
    </source>
</reference>
<name>D6Z2B5_DESAT</name>
<protein>
    <recommendedName>
        <fullName evidence="4">Carboxypeptidase regulatory-like domain-containing protein</fullName>
    </recommendedName>
</protein>
<sequence length="160" mass="17629">MINRKPSKATSAIFFRPAAIWFAMALMAALLLGLLLPAGAEAHRIMMEEKRAGELWVYYEGRLPAAEVPLTIMDERGEVVLRGETDAEGRFYFSPHPAAVVARADDGMGHRVVFDLEKSAMEGAFIGEQLPQPLRIVLGLGIIFLLAGALYLWGKSSREK</sequence>
<dbReference type="eggNOG" id="ENOG5033HMI">
    <property type="taxonomic scope" value="Bacteria"/>
</dbReference>
<keyword evidence="1" id="KW-0472">Membrane</keyword>
<keyword evidence="1" id="KW-1133">Transmembrane helix</keyword>
<dbReference type="InParanoid" id="D6Z2B5"/>
<dbReference type="Proteomes" id="UP000001508">
    <property type="component" value="Chromosome"/>
</dbReference>
<evidence type="ECO:0000313" key="3">
    <source>
        <dbReference type="Proteomes" id="UP000001508"/>
    </source>
</evidence>
<evidence type="ECO:0008006" key="4">
    <source>
        <dbReference type="Google" id="ProtNLM"/>
    </source>
</evidence>
<organism evidence="2 3">
    <name type="scientific">Desulfurivibrio alkaliphilus (strain DSM 19089 / UNIQEM U267 / AHT2)</name>
    <dbReference type="NCBI Taxonomy" id="589865"/>
    <lineage>
        <taxon>Bacteria</taxon>
        <taxon>Pseudomonadati</taxon>
        <taxon>Thermodesulfobacteriota</taxon>
        <taxon>Desulfobulbia</taxon>
        <taxon>Desulfobulbales</taxon>
        <taxon>Desulfobulbaceae</taxon>
        <taxon>Desulfurivibrio</taxon>
    </lineage>
</organism>
<feature type="transmembrane region" description="Helical" evidence="1">
    <location>
        <begin position="136"/>
        <end position="154"/>
    </location>
</feature>
<evidence type="ECO:0000313" key="2">
    <source>
        <dbReference type="EMBL" id="ADH85690.1"/>
    </source>
</evidence>
<gene>
    <name evidence="2" type="ordered locus">DaAHT2_0987</name>
</gene>
<accession>D6Z2B5</accession>
<dbReference type="AlphaFoldDB" id="D6Z2B5"/>